<dbReference type="GeneID" id="5891900"/>
<keyword evidence="3 6" id="KW-1133">Transmembrane helix</keyword>
<feature type="compositionally biased region" description="Low complexity" evidence="5">
    <location>
        <begin position="161"/>
        <end position="178"/>
    </location>
</feature>
<dbReference type="EMBL" id="CH991554">
    <property type="protein sequence ID" value="EDQ88558.1"/>
    <property type="molecule type" value="Genomic_DNA"/>
</dbReference>
<organism evidence="7 8">
    <name type="scientific">Monosiga brevicollis</name>
    <name type="common">Choanoflagellate</name>
    <dbReference type="NCBI Taxonomy" id="81824"/>
    <lineage>
        <taxon>Eukaryota</taxon>
        <taxon>Choanoflagellata</taxon>
        <taxon>Craspedida</taxon>
        <taxon>Salpingoecidae</taxon>
        <taxon>Monosiga</taxon>
    </lineage>
</organism>
<dbReference type="RefSeq" id="XP_001746662.1">
    <property type="nucleotide sequence ID" value="XM_001746610.1"/>
</dbReference>
<dbReference type="AlphaFoldDB" id="A9V1F6"/>
<keyword evidence="2 6" id="KW-0812">Transmembrane</keyword>
<dbReference type="InterPro" id="IPR003689">
    <property type="entry name" value="ZIP"/>
</dbReference>
<evidence type="ECO:0000256" key="6">
    <source>
        <dbReference type="SAM" id="Phobius"/>
    </source>
</evidence>
<feature type="transmembrane region" description="Helical" evidence="6">
    <location>
        <begin position="338"/>
        <end position="355"/>
    </location>
</feature>
<evidence type="ECO:0000313" key="7">
    <source>
        <dbReference type="EMBL" id="EDQ88558.1"/>
    </source>
</evidence>
<protein>
    <submittedName>
        <fullName evidence="7">Uncharacterized protein</fullName>
    </submittedName>
</protein>
<proteinExistence type="predicted"/>
<evidence type="ECO:0000256" key="2">
    <source>
        <dbReference type="ARBA" id="ARBA00022692"/>
    </source>
</evidence>
<feature type="region of interest" description="Disordered" evidence="5">
    <location>
        <begin position="156"/>
        <end position="178"/>
    </location>
</feature>
<evidence type="ECO:0000256" key="4">
    <source>
        <dbReference type="ARBA" id="ARBA00023136"/>
    </source>
</evidence>
<dbReference type="eggNOG" id="KOG2474">
    <property type="taxonomic scope" value="Eukaryota"/>
</dbReference>
<dbReference type="OMA" id="ANYRHAD"/>
<dbReference type="GO" id="GO:0071577">
    <property type="term" value="P:zinc ion transmembrane transport"/>
    <property type="evidence" value="ECO:0000318"/>
    <property type="project" value="GO_Central"/>
</dbReference>
<dbReference type="Pfam" id="PF02535">
    <property type="entry name" value="Zip"/>
    <property type="match status" value="1"/>
</dbReference>
<dbReference type="STRING" id="81824.A9V1F6"/>
<feature type="transmembrane region" description="Helical" evidence="6">
    <location>
        <begin position="39"/>
        <end position="62"/>
    </location>
</feature>
<evidence type="ECO:0000256" key="3">
    <source>
        <dbReference type="ARBA" id="ARBA00022989"/>
    </source>
</evidence>
<name>A9V1F6_MONBE</name>
<dbReference type="InParanoid" id="A9V1F6"/>
<evidence type="ECO:0000256" key="1">
    <source>
        <dbReference type="ARBA" id="ARBA00004141"/>
    </source>
</evidence>
<feature type="transmembrane region" description="Helical" evidence="6">
    <location>
        <begin position="12"/>
        <end position="32"/>
    </location>
</feature>
<dbReference type="PANTHER" id="PTHR11040">
    <property type="entry name" value="ZINC/IRON TRANSPORTER"/>
    <property type="match status" value="1"/>
</dbReference>
<comment type="subcellular location">
    <subcellularLocation>
        <location evidence="1">Membrane</location>
        <topology evidence="1">Multi-pass membrane protein</topology>
    </subcellularLocation>
</comment>
<dbReference type="GO" id="GO:0016020">
    <property type="term" value="C:membrane"/>
    <property type="evidence" value="ECO:0000318"/>
    <property type="project" value="GO_Central"/>
</dbReference>
<dbReference type="GO" id="GO:0005385">
    <property type="term" value="F:zinc ion transmembrane transporter activity"/>
    <property type="evidence" value="ECO:0000318"/>
    <property type="project" value="GO_Central"/>
</dbReference>
<accession>A9V1F6</accession>
<dbReference type="Proteomes" id="UP000001357">
    <property type="component" value="Unassembled WGS sequence"/>
</dbReference>
<dbReference type="KEGG" id="mbr:MONBRDRAFT_32743"/>
<sequence length="357" mass="38743">MSTSSNADYGLAFGVTAGSGMATLLGSAVVFFPSFYKPIVLGVSLALAAGVMIYVSFVEIFFKGLDEFEAYFDDQEGVNRSLVSVEAYEAPAKAYYTATATFFAGIVLTFLLDIFIHWLYQFQAEDSATVSDRANQHSPTGEQDAASLQETTACDLERAATRNSRTPSSSTRRGRAASNGCDTNVEIVANYRHADHARSTLLELQHREEDRLRRQPHHPEQVLIERRDSGVNLHGSQEIQQNSAKKLVFMALITGTAIALHNFPEGLATFVATARDPSVGAPLGVAIAIHNIPEGICVAVPIYFATNSSLVSGMMVYISFRELIPTALSYDSEGKHTVPALFFGMCLMAASLMLFKG</sequence>
<dbReference type="PANTHER" id="PTHR11040:SF205">
    <property type="entry name" value="ZINC TRANSPORTER ZUPT"/>
    <property type="match status" value="1"/>
</dbReference>
<evidence type="ECO:0000256" key="5">
    <source>
        <dbReference type="SAM" id="MobiDB-lite"/>
    </source>
</evidence>
<keyword evidence="4 6" id="KW-0472">Membrane</keyword>
<gene>
    <name evidence="7" type="ORF">MONBRDRAFT_32743</name>
</gene>
<keyword evidence="8" id="KW-1185">Reference proteome</keyword>
<evidence type="ECO:0000313" key="8">
    <source>
        <dbReference type="Proteomes" id="UP000001357"/>
    </source>
</evidence>
<feature type="transmembrane region" description="Helical" evidence="6">
    <location>
        <begin position="94"/>
        <end position="116"/>
    </location>
</feature>
<feature type="transmembrane region" description="Helical" evidence="6">
    <location>
        <begin position="296"/>
        <end position="318"/>
    </location>
</feature>
<reference evidence="7 8" key="1">
    <citation type="journal article" date="2008" name="Nature">
        <title>The genome of the choanoflagellate Monosiga brevicollis and the origin of metazoans.</title>
        <authorList>
            <consortium name="JGI Sequencing"/>
            <person name="King N."/>
            <person name="Westbrook M.J."/>
            <person name="Young S.L."/>
            <person name="Kuo A."/>
            <person name="Abedin M."/>
            <person name="Chapman J."/>
            <person name="Fairclough S."/>
            <person name="Hellsten U."/>
            <person name="Isogai Y."/>
            <person name="Letunic I."/>
            <person name="Marr M."/>
            <person name="Pincus D."/>
            <person name="Putnam N."/>
            <person name="Rokas A."/>
            <person name="Wright K.J."/>
            <person name="Zuzow R."/>
            <person name="Dirks W."/>
            <person name="Good M."/>
            <person name="Goodstein D."/>
            <person name="Lemons D."/>
            <person name="Li W."/>
            <person name="Lyons J.B."/>
            <person name="Morris A."/>
            <person name="Nichols S."/>
            <person name="Richter D.J."/>
            <person name="Salamov A."/>
            <person name="Bork P."/>
            <person name="Lim W.A."/>
            <person name="Manning G."/>
            <person name="Miller W.T."/>
            <person name="McGinnis W."/>
            <person name="Shapiro H."/>
            <person name="Tjian R."/>
            <person name="Grigoriev I.V."/>
            <person name="Rokhsar D."/>
        </authorList>
    </citation>
    <scope>NUCLEOTIDE SEQUENCE [LARGE SCALE GENOMIC DNA]</scope>
    <source>
        <strain evidence="8">MX1 / ATCC 50154</strain>
    </source>
</reference>